<dbReference type="UniPathway" id="UPA00074">
    <property type="reaction ID" value="UER00132"/>
</dbReference>
<dbReference type="Gene3D" id="1.20.200.10">
    <property type="entry name" value="Fumarase/aspartase (Central domain)"/>
    <property type="match status" value="1"/>
</dbReference>
<evidence type="ECO:0000256" key="10">
    <source>
        <dbReference type="ARBA" id="ARBA00049115"/>
    </source>
</evidence>
<dbReference type="PRINTS" id="PR00149">
    <property type="entry name" value="FUMRATELYASE"/>
</dbReference>
<dbReference type="GO" id="GO:0006189">
    <property type="term" value="P:'de novo' IMP biosynthetic process"/>
    <property type="evidence" value="ECO:0007669"/>
    <property type="project" value="UniProtKB-UniPathway"/>
</dbReference>
<dbReference type="Pfam" id="PF00206">
    <property type="entry name" value="Lyase_1"/>
    <property type="match status" value="1"/>
</dbReference>
<dbReference type="CDD" id="cd01360">
    <property type="entry name" value="Adenylsuccinate_lyase_1"/>
    <property type="match status" value="1"/>
</dbReference>
<dbReference type="InterPro" id="IPR024083">
    <property type="entry name" value="Fumarase/histidase_N"/>
</dbReference>
<dbReference type="GO" id="GO:0044208">
    <property type="term" value="P:'de novo' AMP biosynthetic process"/>
    <property type="evidence" value="ECO:0007669"/>
    <property type="project" value="UniProtKB-UniPathway"/>
</dbReference>
<dbReference type="InterPro" id="IPR022761">
    <property type="entry name" value="Fumarate_lyase_N"/>
</dbReference>
<comment type="catalytic activity">
    <reaction evidence="8">
        <text>(2S)-2-[5-amino-1-(5-phospho-beta-D-ribosyl)imidazole-4-carboxamido]succinate = 5-amino-1-(5-phospho-beta-D-ribosyl)imidazole-4-carboxamide + fumarate</text>
        <dbReference type="Rhea" id="RHEA:23920"/>
        <dbReference type="ChEBI" id="CHEBI:29806"/>
        <dbReference type="ChEBI" id="CHEBI:58443"/>
        <dbReference type="ChEBI" id="CHEBI:58475"/>
        <dbReference type="EC" id="4.3.2.2"/>
    </reaction>
    <physiologicalReaction direction="left-to-right" evidence="8">
        <dbReference type="Rhea" id="RHEA:23921"/>
    </physiologicalReaction>
</comment>
<evidence type="ECO:0000313" key="17">
    <source>
        <dbReference type="Proteomes" id="UP000569018"/>
    </source>
</evidence>
<dbReference type="EMBL" id="BLSD01000001">
    <property type="protein sequence ID" value="GFP38340.1"/>
    <property type="molecule type" value="Genomic_DNA"/>
</dbReference>
<dbReference type="InterPro" id="IPR020557">
    <property type="entry name" value="Fumarate_lyase_CS"/>
</dbReference>
<evidence type="ECO:0000256" key="8">
    <source>
        <dbReference type="ARBA" id="ARBA00024477"/>
    </source>
</evidence>
<comment type="similarity">
    <text evidence="3 12">Belongs to the lyase 1 family. Adenylosuccinate lyase subfamily.</text>
</comment>
<evidence type="ECO:0000256" key="7">
    <source>
        <dbReference type="ARBA" id="ARBA00023239"/>
    </source>
</evidence>
<dbReference type="AlphaFoldDB" id="A0A6V8NFG3"/>
<dbReference type="SUPFAM" id="SSF48557">
    <property type="entry name" value="L-aspartase-like"/>
    <property type="match status" value="1"/>
</dbReference>
<dbReference type="InterPro" id="IPR019468">
    <property type="entry name" value="AdenyloSucc_lyase_C"/>
</dbReference>
<name>A0A6V8NFG3_9ACTN</name>
<evidence type="ECO:0000256" key="5">
    <source>
        <dbReference type="ARBA" id="ARBA00017058"/>
    </source>
</evidence>
<dbReference type="UniPathway" id="UPA00075">
    <property type="reaction ID" value="UER00336"/>
</dbReference>
<evidence type="ECO:0000313" key="14">
    <source>
        <dbReference type="EMBL" id="GFP18985.1"/>
    </source>
</evidence>
<dbReference type="EC" id="4.3.2.2" evidence="4 11"/>
<dbReference type="GO" id="GO:0070626">
    <property type="term" value="F:(S)-2-(5-amino-1-(5-phospho-D-ribosyl)imidazole-4-carboxamido) succinate lyase (fumarate-forming) activity"/>
    <property type="evidence" value="ECO:0007669"/>
    <property type="project" value="TreeGrafter"/>
</dbReference>
<dbReference type="SMART" id="SM00998">
    <property type="entry name" value="ADSL_C"/>
    <property type="match status" value="1"/>
</dbReference>
<dbReference type="FunFam" id="1.10.275.10:FF:000006">
    <property type="entry name" value="Adenylosuccinate lyase"/>
    <property type="match status" value="1"/>
</dbReference>
<evidence type="ECO:0000256" key="9">
    <source>
        <dbReference type="ARBA" id="ARBA00030717"/>
    </source>
</evidence>
<dbReference type="InterPro" id="IPR000362">
    <property type="entry name" value="Fumarate_lyase_fam"/>
</dbReference>
<gene>
    <name evidence="14" type="ORF">HKBW3S03_00489</name>
    <name evidence="15" type="ORF">HKBW3S34_00553</name>
    <name evidence="16" type="ORF">HKBW3S47_00041</name>
</gene>
<evidence type="ECO:0000256" key="3">
    <source>
        <dbReference type="ARBA" id="ARBA00008273"/>
    </source>
</evidence>
<dbReference type="PRINTS" id="PR00145">
    <property type="entry name" value="ARGSUCLYASE"/>
</dbReference>
<evidence type="ECO:0000256" key="1">
    <source>
        <dbReference type="ARBA" id="ARBA00004706"/>
    </source>
</evidence>
<organism evidence="14 18">
    <name type="scientific">Candidatus Hakubella thermalkaliphila</name>
    <dbReference type="NCBI Taxonomy" id="2754717"/>
    <lineage>
        <taxon>Bacteria</taxon>
        <taxon>Bacillati</taxon>
        <taxon>Actinomycetota</taxon>
        <taxon>Actinomycetota incertae sedis</taxon>
        <taxon>Candidatus Hakubellales</taxon>
        <taxon>Candidatus Hakubellaceae</taxon>
        <taxon>Candidatus Hakubella</taxon>
    </lineage>
</organism>
<dbReference type="Gene3D" id="1.10.275.10">
    <property type="entry name" value="Fumarase/aspartase (N-terminal domain)"/>
    <property type="match status" value="1"/>
</dbReference>
<sequence length="433" mass="49653">MISRYARPEMERIWSEENKFRKWLEIEILACEAWCELGKIPREALQDIKERASFRVERIKELEKTTGHDVVAFLANVAEEVGESARYIHYGLTSSDIGDTSLCLLMREAVEILITDVKEVIRLLKEKARLYQDTLMVGRTHGVHAEPITFGFKLAGWAFEMDRHRQNLERVKDKISVGKLSGAVGTYASVGPFVERYVCEKLGLKRADICTQIVQRDLHADYMAALGLTASSIEKMATEIRSLQRTEVREVEEPFVEGQKGSSAMPHKRNPILCERLCGLARMVRSYSLVAMENVSLWHERDISHSSAERIIIPDATILLDYMLDKLKFILQDLVVYPQNMRENLARSRGLIYSQRVLLFLIEKGMSRQKAYEIIQRQAMACWQGEEDFLDLLLKDPDVAALASAEEIKSCFEDSYYTRHIPGVIDRIDELTS</sequence>
<proteinExistence type="inferred from homology"/>
<keyword evidence="19" id="KW-1185">Reference proteome</keyword>
<keyword evidence="6 12" id="KW-0658">Purine biosynthesis</keyword>
<dbReference type="PANTHER" id="PTHR43172:SF1">
    <property type="entry name" value="ADENYLOSUCCINATE LYASE"/>
    <property type="match status" value="1"/>
</dbReference>
<evidence type="ECO:0000313" key="15">
    <source>
        <dbReference type="EMBL" id="GFP29633.1"/>
    </source>
</evidence>
<evidence type="ECO:0000259" key="13">
    <source>
        <dbReference type="SMART" id="SM00998"/>
    </source>
</evidence>
<comment type="catalytic activity">
    <reaction evidence="10">
        <text>N(6)-(1,2-dicarboxyethyl)-AMP = fumarate + AMP</text>
        <dbReference type="Rhea" id="RHEA:16853"/>
        <dbReference type="ChEBI" id="CHEBI:29806"/>
        <dbReference type="ChEBI" id="CHEBI:57567"/>
        <dbReference type="ChEBI" id="CHEBI:456215"/>
        <dbReference type="EC" id="4.3.2.2"/>
    </reaction>
    <physiologicalReaction direction="left-to-right" evidence="10">
        <dbReference type="Rhea" id="RHEA:16854"/>
    </physiologicalReaction>
</comment>
<comment type="pathway">
    <text evidence="1 12">Purine metabolism; IMP biosynthesis via de novo pathway; 5-amino-1-(5-phospho-D-ribosyl)imidazole-4-carboxamide from 5-amino-1-(5-phospho-D-ribosyl)imidazole-4-carboxylate: step 2/2.</text>
</comment>
<evidence type="ECO:0000256" key="6">
    <source>
        <dbReference type="ARBA" id="ARBA00022755"/>
    </source>
</evidence>
<dbReference type="PROSITE" id="PS00163">
    <property type="entry name" value="FUMARATE_LYASES"/>
    <property type="match status" value="1"/>
</dbReference>
<evidence type="ECO:0000256" key="4">
    <source>
        <dbReference type="ARBA" id="ARBA00012339"/>
    </source>
</evidence>
<evidence type="ECO:0000256" key="12">
    <source>
        <dbReference type="RuleBase" id="RU361172"/>
    </source>
</evidence>
<protein>
    <recommendedName>
        <fullName evidence="5 11">Adenylosuccinate lyase</fullName>
        <shortName evidence="12">ASL</shortName>
        <ecNumber evidence="4 11">4.3.2.2</ecNumber>
    </recommendedName>
    <alternativeName>
        <fullName evidence="9 12">Adenylosuccinase</fullName>
    </alternativeName>
</protein>
<dbReference type="InterPro" id="IPR008948">
    <property type="entry name" value="L-Aspartase-like"/>
</dbReference>
<evidence type="ECO:0000313" key="19">
    <source>
        <dbReference type="Proteomes" id="UP000588083"/>
    </source>
</evidence>
<feature type="domain" description="Adenylosuccinate lyase C-terminal" evidence="13">
    <location>
        <begin position="349"/>
        <end position="429"/>
    </location>
</feature>
<evidence type="ECO:0000313" key="16">
    <source>
        <dbReference type="EMBL" id="GFP38340.1"/>
    </source>
</evidence>
<dbReference type="EMBL" id="BLRU01000027">
    <property type="protein sequence ID" value="GFP18985.1"/>
    <property type="molecule type" value="Genomic_DNA"/>
</dbReference>
<dbReference type="EMBL" id="BLRZ01000017">
    <property type="protein sequence ID" value="GFP29633.1"/>
    <property type="molecule type" value="Genomic_DNA"/>
</dbReference>
<dbReference type="GO" id="GO:0004018">
    <property type="term" value="F:N6-(1,2-dicarboxyethyl)AMP AMP-lyase (fumarate-forming) activity"/>
    <property type="evidence" value="ECO:0007669"/>
    <property type="project" value="UniProtKB-UniRule"/>
</dbReference>
<evidence type="ECO:0000313" key="18">
    <source>
        <dbReference type="Proteomes" id="UP000574717"/>
    </source>
</evidence>
<dbReference type="Proteomes" id="UP000588083">
    <property type="component" value="Unassembled WGS sequence"/>
</dbReference>
<dbReference type="InterPro" id="IPR004769">
    <property type="entry name" value="Pur_lyase"/>
</dbReference>
<dbReference type="Proteomes" id="UP000574717">
    <property type="component" value="Unassembled WGS sequence"/>
</dbReference>
<dbReference type="Gene3D" id="1.10.40.30">
    <property type="entry name" value="Fumarase/aspartase (C-terminal domain)"/>
    <property type="match status" value="1"/>
</dbReference>
<keyword evidence="7 12" id="KW-0456">Lyase</keyword>
<dbReference type="GO" id="GO:0005829">
    <property type="term" value="C:cytosol"/>
    <property type="evidence" value="ECO:0007669"/>
    <property type="project" value="TreeGrafter"/>
</dbReference>
<dbReference type="RefSeq" id="WP_176235173.1">
    <property type="nucleotide sequence ID" value="NZ_BLRU01000027.1"/>
</dbReference>
<comment type="caution">
    <text evidence="14">The sequence shown here is derived from an EMBL/GenBank/DDBJ whole genome shotgun (WGS) entry which is preliminary data.</text>
</comment>
<comment type="pathway">
    <text evidence="2 12">Purine metabolism; AMP biosynthesis via de novo pathway; AMP from IMP: step 2/2.</text>
</comment>
<evidence type="ECO:0000256" key="2">
    <source>
        <dbReference type="ARBA" id="ARBA00004734"/>
    </source>
</evidence>
<evidence type="ECO:0000256" key="11">
    <source>
        <dbReference type="NCBIfam" id="TIGR00928"/>
    </source>
</evidence>
<dbReference type="Proteomes" id="UP000569018">
    <property type="component" value="Unassembled WGS sequence"/>
</dbReference>
<accession>A0A6V8NFG3</accession>
<dbReference type="Pfam" id="PF10397">
    <property type="entry name" value="ADSL_C"/>
    <property type="match status" value="1"/>
</dbReference>
<reference evidence="17 18" key="1">
    <citation type="journal article" date="2020" name="Front. Microbiol.">
        <title>Single-cell genomics of novel Actinobacteria with the Wood-Ljungdahl pathway discovered in a serpentinizing system.</title>
        <authorList>
            <person name="Merino N."/>
            <person name="Kawai M."/>
            <person name="Boyd E.S."/>
            <person name="Colman D.R."/>
            <person name="McGlynn S.E."/>
            <person name="Nealson K.H."/>
            <person name="Kurokawa K."/>
            <person name="Hongoh Y."/>
        </authorList>
    </citation>
    <scope>NUCLEOTIDE SEQUENCE [LARGE SCALE GENOMIC DNA]</scope>
    <source>
        <strain evidence="14 18">S03</strain>
        <strain evidence="15 19">S34</strain>
        <strain evidence="16 17">S47</strain>
    </source>
</reference>
<dbReference type="PANTHER" id="PTHR43172">
    <property type="entry name" value="ADENYLOSUCCINATE LYASE"/>
    <property type="match status" value="1"/>
</dbReference>
<dbReference type="FunFam" id="1.10.40.30:FF:000007">
    <property type="entry name" value="Adenylosuccinate lyase"/>
    <property type="match status" value="1"/>
</dbReference>
<dbReference type="NCBIfam" id="TIGR00928">
    <property type="entry name" value="purB"/>
    <property type="match status" value="1"/>
</dbReference>
<dbReference type="FunFam" id="1.20.200.10:FF:000008">
    <property type="entry name" value="Adenylosuccinate lyase"/>
    <property type="match status" value="1"/>
</dbReference>